<evidence type="ECO:0000256" key="4">
    <source>
        <dbReference type="ARBA" id="ARBA00013566"/>
    </source>
</evidence>
<comment type="similarity">
    <text evidence="3">Belongs to the RRG9 family.</text>
</comment>
<dbReference type="PANTHER" id="PTHR13475">
    <property type="entry name" value="NEUGRIN"/>
    <property type="match status" value="1"/>
</dbReference>
<dbReference type="InterPro" id="IPR010487">
    <property type="entry name" value="NGRN/Rrg9"/>
</dbReference>
<sequence length="261" mass="30521">MLRLSPVVAFTWNAVQVWPASRRWFTRSSIVKQHNFTTSNISIVEDSTSKPKKKRHSPRTLESLASESTPSEDSEPPSSSPSTQDKTKRPDPISAVNTGTYVPPNWRKQNLPEWKRQKFALAEKFKGQKWDPNKKLSRESMQSVRILKAKLPELTASELAQHFQVAPEAIRRILKSKWQPNTEEEEDKVMERWKRRKERVKAVMKDKIKKEKNGPVVVLNSGKDYTEVKPEWELKKKQIKIDGKRNRMFKAEKNNLRKMEF</sequence>
<evidence type="ECO:0000256" key="3">
    <source>
        <dbReference type="ARBA" id="ARBA00010895"/>
    </source>
</evidence>
<evidence type="ECO:0000256" key="5">
    <source>
        <dbReference type="SAM" id="MobiDB-lite"/>
    </source>
</evidence>
<dbReference type="EMBL" id="LK052898">
    <property type="protein sequence ID" value="CDR44101.1"/>
    <property type="molecule type" value="Genomic_DNA"/>
</dbReference>
<dbReference type="Pfam" id="PF06413">
    <property type="entry name" value="Neugrin"/>
    <property type="match status" value="1"/>
</dbReference>
<accession>A0A061BAZ1</accession>
<dbReference type="GO" id="GO:0005739">
    <property type="term" value="C:mitochondrion"/>
    <property type="evidence" value="ECO:0007669"/>
    <property type="project" value="UniProtKB-SubCell"/>
</dbReference>
<evidence type="ECO:0000256" key="1">
    <source>
        <dbReference type="ARBA" id="ARBA00003548"/>
    </source>
</evidence>
<feature type="region of interest" description="Disordered" evidence="5">
    <location>
        <begin position="45"/>
        <end position="109"/>
    </location>
</feature>
<dbReference type="PhylomeDB" id="A0A061BAZ1"/>
<dbReference type="PANTHER" id="PTHR13475:SF3">
    <property type="entry name" value="NEUGRIN"/>
    <property type="match status" value="1"/>
</dbReference>
<evidence type="ECO:0000256" key="2">
    <source>
        <dbReference type="ARBA" id="ARBA00004173"/>
    </source>
</evidence>
<comment type="subcellular location">
    <subcellularLocation>
        <location evidence="2">Mitochondrion</location>
    </subcellularLocation>
</comment>
<dbReference type="OrthoDB" id="5578174at2759"/>
<gene>
    <name evidence="6" type="ORF">CYFA0S_13e03422g</name>
</gene>
<name>A0A061BAZ1_CYBFA</name>
<proteinExistence type="inferred from homology"/>
<dbReference type="AlphaFoldDB" id="A0A061BAZ1"/>
<dbReference type="GO" id="GO:0005634">
    <property type="term" value="C:nucleus"/>
    <property type="evidence" value="ECO:0007669"/>
    <property type="project" value="TreeGrafter"/>
</dbReference>
<organism evidence="6">
    <name type="scientific">Cyberlindnera fabianii</name>
    <name type="common">Yeast</name>
    <name type="synonym">Hansenula fabianii</name>
    <dbReference type="NCBI Taxonomy" id="36022"/>
    <lineage>
        <taxon>Eukaryota</taxon>
        <taxon>Fungi</taxon>
        <taxon>Dikarya</taxon>
        <taxon>Ascomycota</taxon>
        <taxon>Saccharomycotina</taxon>
        <taxon>Saccharomycetes</taxon>
        <taxon>Phaffomycetales</taxon>
        <taxon>Phaffomycetaceae</taxon>
        <taxon>Cyberlindnera</taxon>
    </lineage>
</organism>
<evidence type="ECO:0000313" key="6">
    <source>
        <dbReference type="EMBL" id="CDR44101.1"/>
    </source>
</evidence>
<protein>
    <recommendedName>
        <fullName evidence="4">Required for respiratory growth protein 9, mitochondrial</fullName>
    </recommendedName>
</protein>
<comment type="function">
    <text evidence="1">Required for respiratory activity and maintenance and expression of the mitochondrial genome.</text>
</comment>
<dbReference type="VEuPathDB" id="FungiDB:BON22_1896"/>
<reference evidence="6" key="1">
    <citation type="journal article" date="2014" name="Genome Announc.">
        <title>Genome sequence of the yeast Cyberlindnera fabianii (Hansenula fabianii).</title>
        <authorList>
            <person name="Freel K.C."/>
            <person name="Sarilar V."/>
            <person name="Neuveglise C."/>
            <person name="Devillers H."/>
            <person name="Friedrich A."/>
            <person name="Schacherer J."/>
        </authorList>
    </citation>
    <scope>NUCLEOTIDE SEQUENCE</scope>
    <source>
        <strain evidence="6">YJS4271</strain>
    </source>
</reference>